<keyword evidence="2" id="KW-1015">Disulfide bond</keyword>
<evidence type="ECO:0000313" key="5">
    <source>
        <dbReference type="EMBL" id="EAR88681.1"/>
    </source>
</evidence>
<evidence type="ECO:0000256" key="4">
    <source>
        <dbReference type="SAM" id="MobiDB-lite"/>
    </source>
</evidence>
<evidence type="ECO:0000256" key="2">
    <source>
        <dbReference type="ARBA" id="ARBA00023157"/>
    </source>
</evidence>
<sequence length="165" mass="19995">MGTYKSKQIQHNVFDEQHLDESPADIKPKTRSPKPTTWKLNILRGKREDEIKDEAMPLARRRCRKKAMEFIKCEQQNGKYWTVFECIEEYEKMNECFQRETEIEADRLRRDISRHPEWWWREFYDEDGEIGEQAAWKDEWWGSLLFQKLKNKYFGSSESSTTSSQ</sequence>
<dbReference type="EMBL" id="GG662838">
    <property type="protein sequence ID" value="EAR88681.1"/>
    <property type="molecule type" value="Genomic_DNA"/>
</dbReference>
<feature type="region of interest" description="Disordered" evidence="4">
    <location>
        <begin position="1"/>
        <end position="35"/>
    </location>
</feature>
<evidence type="ECO:0000313" key="6">
    <source>
        <dbReference type="Proteomes" id="UP000009168"/>
    </source>
</evidence>
<dbReference type="GeneID" id="7828220"/>
<dbReference type="InterPro" id="IPR013892">
    <property type="entry name" value="Cyt_c_biogenesis_Cmc1-like"/>
</dbReference>
<evidence type="ECO:0000256" key="1">
    <source>
        <dbReference type="ARBA" id="ARBA00007347"/>
    </source>
</evidence>
<dbReference type="GO" id="GO:0005739">
    <property type="term" value="C:mitochondrion"/>
    <property type="evidence" value="ECO:0007669"/>
    <property type="project" value="UniProtKB-SubCell"/>
</dbReference>
<dbReference type="Proteomes" id="UP000009168">
    <property type="component" value="Unassembled WGS sequence"/>
</dbReference>
<dbReference type="AlphaFoldDB" id="Q22TT0"/>
<gene>
    <name evidence="5" type="ORF">TTHERM_00965370</name>
</gene>
<keyword evidence="6" id="KW-1185">Reference proteome</keyword>
<protein>
    <recommendedName>
        <fullName evidence="3">COX assembly mitochondrial protein</fullName>
    </recommendedName>
</protein>
<name>Q22TT0_TETTS</name>
<feature type="compositionally biased region" description="Polar residues" evidence="4">
    <location>
        <begin position="1"/>
        <end position="11"/>
    </location>
</feature>
<reference evidence="6" key="1">
    <citation type="journal article" date="2006" name="PLoS Biol.">
        <title>Macronuclear genome sequence of the ciliate Tetrahymena thermophila, a model eukaryote.</title>
        <authorList>
            <person name="Eisen J.A."/>
            <person name="Coyne R.S."/>
            <person name="Wu M."/>
            <person name="Wu D."/>
            <person name="Thiagarajan M."/>
            <person name="Wortman J.R."/>
            <person name="Badger J.H."/>
            <person name="Ren Q."/>
            <person name="Amedeo P."/>
            <person name="Jones K.M."/>
            <person name="Tallon L.J."/>
            <person name="Delcher A.L."/>
            <person name="Salzberg S.L."/>
            <person name="Silva J.C."/>
            <person name="Haas B.J."/>
            <person name="Majoros W.H."/>
            <person name="Farzad M."/>
            <person name="Carlton J.M."/>
            <person name="Smith R.K. Jr."/>
            <person name="Garg J."/>
            <person name="Pearlman R.E."/>
            <person name="Karrer K.M."/>
            <person name="Sun L."/>
            <person name="Manning G."/>
            <person name="Elde N.C."/>
            <person name="Turkewitz A.P."/>
            <person name="Asai D.J."/>
            <person name="Wilkes D.E."/>
            <person name="Wang Y."/>
            <person name="Cai H."/>
            <person name="Collins K."/>
            <person name="Stewart B.A."/>
            <person name="Lee S.R."/>
            <person name="Wilamowska K."/>
            <person name="Weinberg Z."/>
            <person name="Ruzzo W.L."/>
            <person name="Wloga D."/>
            <person name="Gaertig J."/>
            <person name="Frankel J."/>
            <person name="Tsao C.-C."/>
            <person name="Gorovsky M.A."/>
            <person name="Keeling P.J."/>
            <person name="Waller R.F."/>
            <person name="Patron N.J."/>
            <person name="Cherry J.M."/>
            <person name="Stover N.A."/>
            <person name="Krieger C.J."/>
            <person name="del Toro C."/>
            <person name="Ryder H.F."/>
            <person name="Williamson S.C."/>
            <person name="Barbeau R.A."/>
            <person name="Hamilton E.P."/>
            <person name="Orias E."/>
        </authorList>
    </citation>
    <scope>NUCLEOTIDE SEQUENCE [LARGE SCALE GENOMIC DNA]</scope>
    <source>
        <strain evidence="6">SB210</strain>
    </source>
</reference>
<comment type="similarity">
    <text evidence="1 3">Belongs to the CMC family.</text>
</comment>
<dbReference type="OrthoDB" id="282265at2759"/>
<dbReference type="KEGG" id="tet:TTHERM_00965370"/>
<dbReference type="RefSeq" id="XP_001008926.1">
    <property type="nucleotide sequence ID" value="XM_001008926.1"/>
</dbReference>
<dbReference type="InParanoid" id="Q22TT0"/>
<comment type="subcellular location">
    <subcellularLocation>
        <location evidence="3">Mitochondrion</location>
    </subcellularLocation>
</comment>
<dbReference type="Pfam" id="PF08583">
    <property type="entry name" value="Cmc1"/>
    <property type="match status" value="1"/>
</dbReference>
<feature type="compositionally biased region" description="Basic and acidic residues" evidence="4">
    <location>
        <begin position="13"/>
        <end position="28"/>
    </location>
</feature>
<evidence type="ECO:0000256" key="3">
    <source>
        <dbReference type="RuleBase" id="RU364104"/>
    </source>
</evidence>
<dbReference type="OMA" id="NDLLQCE"/>
<proteinExistence type="inferred from homology"/>
<keyword evidence="3" id="KW-0496">Mitochondrion</keyword>
<organism evidence="5 6">
    <name type="scientific">Tetrahymena thermophila (strain SB210)</name>
    <dbReference type="NCBI Taxonomy" id="312017"/>
    <lineage>
        <taxon>Eukaryota</taxon>
        <taxon>Sar</taxon>
        <taxon>Alveolata</taxon>
        <taxon>Ciliophora</taxon>
        <taxon>Intramacronucleata</taxon>
        <taxon>Oligohymenophorea</taxon>
        <taxon>Hymenostomatida</taxon>
        <taxon>Tetrahymenina</taxon>
        <taxon>Tetrahymenidae</taxon>
        <taxon>Tetrahymena</taxon>
    </lineage>
</organism>
<accession>Q22TT0</accession>
<dbReference type="HOGENOM" id="CLU_1655587_0_0_1"/>
<dbReference type="eggNOG" id="ENOG502SRVI">
    <property type="taxonomic scope" value="Eukaryota"/>
</dbReference>